<dbReference type="SUPFAM" id="SSF51735">
    <property type="entry name" value="NAD(P)-binding Rossmann-fold domains"/>
    <property type="match status" value="1"/>
</dbReference>
<keyword evidence="6 14" id="KW-0560">Oxidoreductase</keyword>
<evidence type="ECO:0000256" key="13">
    <source>
        <dbReference type="ARBA" id="ARBA00049243"/>
    </source>
</evidence>
<evidence type="ECO:0000313" key="17">
    <source>
        <dbReference type="Proteomes" id="UP000290287"/>
    </source>
</evidence>
<evidence type="ECO:0000256" key="10">
    <source>
        <dbReference type="ARBA" id="ARBA00048110"/>
    </source>
</evidence>
<evidence type="ECO:0000256" key="7">
    <source>
        <dbReference type="ARBA" id="ARBA00023027"/>
    </source>
</evidence>
<dbReference type="InterPro" id="IPR002328">
    <property type="entry name" value="ADH_Zn_CS"/>
</dbReference>
<keyword evidence="5 14" id="KW-0862">Zinc</keyword>
<dbReference type="Gene3D" id="3.90.180.10">
    <property type="entry name" value="Medium-chain alcohol dehydrogenases, catalytic domain"/>
    <property type="match status" value="1"/>
</dbReference>
<dbReference type="EMBL" id="PEIB01000012">
    <property type="protein sequence ID" value="RXJ73122.1"/>
    <property type="molecule type" value="Genomic_DNA"/>
</dbReference>
<evidence type="ECO:0000259" key="15">
    <source>
        <dbReference type="SMART" id="SM00829"/>
    </source>
</evidence>
<dbReference type="CDD" id="cd08300">
    <property type="entry name" value="alcohol_DH_class_III"/>
    <property type="match status" value="1"/>
</dbReference>
<dbReference type="FunFam" id="3.40.50.720:FF:000003">
    <property type="entry name" value="S-(hydroxymethyl)glutathione dehydrogenase"/>
    <property type="match status" value="1"/>
</dbReference>
<dbReference type="InterPro" id="IPR014183">
    <property type="entry name" value="ADH_3"/>
</dbReference>
<comment type="catalytic activity">
    <reaction evidence="10 14">
        <text>S-(hydroxymethyl)glutathione + NAD(+) = S-formylglutathione + NADH + H(+)</text>
        <dbReference type="Rhea" id="RHEA:19985"/>
        <dbReference type="ChEBI" id="CHEBI:15378"/>
        <dbReference type="ChEBI" id="CHEBI:57540"/>
        <dbReference type="ChEBI" id="CHEBI:57688"/>
        <dbReference type="ChEBI" id="CHEBI:57945"/>
        <dbReference type="ChEBI" id="CHEBI:58758"/>
        <dbReference type="EC" id="1.1.1.284"/>
    </reaction>
</comment>
<comment type="cofactor">
    <cofactor evidence="1 14">
        <name>Zn(2+)</name>
        <dbReference type="ChEBI" id="CHEBI:29105"/>
    </cofactor>
</comment>
<name>A0A4Q0YQ43_9GAMM</name>
<evidence type="ECO:0000256" key="4">
    <source>
        <dbReference type="ARBA" id="ARBA00022723"/>
    </source>
</evidence>
<dbReference type="AlphaFoldDB" id="A0A4Q0YQ43"/>
<dbReference type="PROSITE" id="PS00059">
    <property type="entry name" value="ADH_ZINC"/>
    <property type="match status" value="1"/>
</dbReference>
<dbReference type="FunFam" id="3.90.180.10:FF:000001">
    <property type="entry name" value="S-(hydroxymethyl)glutathione dehydrogenase"/>
    <property type="match status" value="1"/>
</dbReference>
<accession>A0A4Q0YQ43</accession>
<evidence type="ECO:0000256" key="2">
    <source>
        <dbReference type="ARBA" id="ARBA00010902"/>
    </source>
</evidence>
<evidence type="ECO:0000256" key="5">
    <source>
        <dbReference type="ARBA" id="ARBA00022833"/>
    </source>
</evidence>
<comment type="caution">
    <text evidence="16">The sequence shown here is derived from an EMBL/GenBank/DDBJ whole genome shotgun (WGS) entry which is preliminary data.</text>
</comment>
<keyword evidence="4 14" id="KW-0479">Metal-binding</keyword>
<evidence type="ECO:0000313" key="16">
    <source>
        <dbReference type="EMBL" id="RXJ73122.1"/>
    </source>
</evidence>
<evidence type="ECO:0000256" key="12">
    <source>
        <dbReference type="ARBA" id="ARBA00049164"/>
    </source>
</evidence>
<dbReference type="RefSeq" id="WP_129122377.1">
    <property type="nucleotide sequence ID" value="NZ_PEIB01000012.1"/>
</dbReference>
<evidence type="ECO:0000256" key="8">
    <source>
        <dbReference type="ARBA" id="ARBA00045226"/>
    </source>
</evidence>
<evidence type="ECO:0000256" key="9">
    <source>
        <dbReference type="ARBA" id="ARBA00047793"/>
    </source>
</evidence>
<protein>
    <recommendedName>
        <fullName evidence="3 14">S-(hydroxymethyl)glutathione dehydrogenase</fullName>
        <ecNumber evidence="14">1.1.1.284</ecNumber>
    </recommendedName>
</protein>
<dbReference type="PANTHER" id="PTHR43880">
    <property type="entry name" value="ALCOHOL DEHYDROGENASE"/>
    <property type="match status" value="1"/>
</dbReference>
<dbReference type="PANTHER" id="PTHR43880:SF12">
    <property type="entry name" value="ALCOHOL DEHYDROGENASE CLASS-3"/>
    <property type="match status" value="1"/>
</dbReference>
<dbReference type="GO" id="GO:0080007">
    <property type="term" value="F:S-nitrosoglutathione reductase (NADH) activity"/>
    <property type="evidence" value="ECO:0007669"/>
    <property type="project" value="RHEA"/>
</dbReference>
<reference evidence="16 17" key="1">
    <citation type="submission" date="2017-10" db="EMBL/GenBank/DDBJ databases">
        <title>Nyctiphanis sp. nov., isolated from the stomach of the euphausiid Nyctiphanes simplex (Hansen, 1911) in the Gulf of California.</title>
        <authorList>
            <person name="Gomez-Gil B."/>
            <person name="Aguilar-Mendez M."/>
            <person name="Lopez-Cortes A."/>
            <person name="Gomez-Gutierrez J."/>
            <person name="Roque A."/>
            <person name="Lang E."/>
            <person name="Gonzalez-Castillo A."/>
        </authorList>
    </citation>
    <scope>NUCLEOTIDE SEQUENCE [LARGE SCALE GENOMIC DNA]</scope>
    <source>
        <strain evidence="16 17">CAIM 600</strain>
    </source>
</reference>
<evidence type="ECO:0000256" key="6">
    <source>
        <dbReference type="ARBA" id="ARBA00023002"/>
    </source>
</evidence>
<dbReference type="Pfam" id="PF08240">
    <property type="entry name" value="ADH_N"/>
    <property type="match status" value="1"/>
</dbReference>
<dbReference type="Gene3D" id="3.40.50.720">
    <property type="entry name" value="NAD(P)-binding Rossmann-like Domain"/>
    <property type="match status" value="1"/>
</dbReference>
<evidence type="ECO:0000256" key="3">
    <source>
        <dbReference type="ARBA" id="ARBA00021865"/>
    </source>
</evidence>
<dbReference type="GO" id="GO:0106322">
    <property type="term" value="F:S-(hydroxymethyl)glutathione dehydrogenase (NAD+) activity"/>
    <property type="evidence" value="ECO:0007669"/>
    <property type="project" value="RHEA"/>
</dbReference>
<dbReference type="InterPro" id="IPR020843">
    <property type="entry name" value="ER"/>
</dbReference>
<dbReference type="InterPro" id="IPR036291">
    <property type="entry name" value="NAD(P)-bd_dom_sf"/>
</dbReference>
<dbReference type="GO" id="GO:0005829">
    <property type="term" value="C:cytosol"/>
    <property type="evidence" value="ECO:0007669"/>
    <property type="project" value="TreeGrafter"/>
</dbReference>
<dbReference type="NCBIfam" id="TIGR02818">
    <property type="entry name" value="adh_III_F_hyde"/>
    <property type="match status" value="1"/>
</dbReference>
<dbReference type="GO" id="GO:0008270">
    <property type="term" value="F:zinc ion binding"/>
    <property type="evidence" value="ECO:0007669"/>
    <property type="project" value="InterPro"/>
</dbReference>
<evidence type="ECO:0000256" key="1">
    <source>
        <dbReference type="ARBA" id="ARBA00001947"/>
    </source>
</evidence>
<dbReference type="SUPFAM" id="SSF50129">
    <property type="entry name" value="GroES-like"/>
    <property type="match status" value="2"/>
</dbReference>
<dbReference type="Proteomes" id="UP000290287">
    <property type="component" value="Unassembled WGS sequence"/>
</dbReference>
<comment type="catalytic activity">
    <reaction evidence="11">
        <text>S-nitrosoglutathione + NADH + H(+) = S-(hydroxysulfenamide)glutathione + NAD(+)</text>
        <dbReference type="Rhea" id="RHEA:78371"/>
        <dbReference type="ChEBI" id="CHEBI:15378"/>
        <dbReference type="ChEBI" id="CHEBI:57540"/>
        <dbReference type="ChEBI" id="CHEBI:57945"/>
        <dbReference type="ChEBI" id="CHEBI:145544"/>
        <dbReference type="ChEBI" id="CHEBI:229723"/>
    </reaction>
    <physiologicalReaction direction="left-to-right" evidence="11">
        <dbReference type="Rhea" id="RHEA:78372"/>
    </physiologicalReaction>
</comment>
<dbReference type="InterPro" id="IPR011032">
    <property type="entry name" value="GroES-like_sf"/>
</dbReference>
<dbReference type="InterPro" id="IPR013154">
    <property type="entry name" value="ADH-like_N"/>
</dbReference>
<gene>
    <name evidence="16" type="ORF">CS022_11475</name>
</gene>
<dbReference type="GO" id="GO:0046294">
    <property type="term" value="P:formaldehyde catabolic process"/>
    <property type="evidence" value="ECO:0007669"/>
    <property type="project" value="InterPro"/>
</dbReference>
<organism evidence="16 17">
    <name type="scientific">Veronia nyctiphanis</name>
    <dbReference type="NCBI Taxonomy" id="1278244"/>
    <lineage>
        <taxon>Bacteria</taxon>
        <taxon>Pseudomonadati</taxon>
        <taxon>Pseudomonadota</taxon>
        <taxon>Gammaproteobacteria</taxon>
        <taxon>Vibrionales</taxon>
        <taxon>Vibrionaceae</taxon>
        <taxon>Veronia</taxon>
    </lineage>
</organism>
<feature type="domain" description="Enoyl reductase (ER)" evidence="15">
    <location>
        <begin position="17"/>
        <end position="372"/>
    </location>
</feature>
<evidence type="ECO:0000256" key="11">
    <source>
        <dbReference type="ARBA" id="ARBA00048942"/>
    </source>
</evidence>
<sequence>MTEQFIKSKAAIAWEAGKPLSIEEVDVMLPKAGEVLVRIIATGVCHTDAFTLSGDDPEGIFPAILGHEGGGIVEQVGEGVTSVAVGDHVIPLYTPECGTCKFCTSGKTNLCQRIRETQGKGLMPDGTTRFYKDGQPIYHYMGCSTFSEYTVLPEISLAKVNKDAPLEEVCLLGCGVTTGMGAVLKTAKVQKGDTVAVFGLGGIGLSAIIGATMAGASRIIGIDLNESKFELATKLGATDCINPKNFDKPIQDVIVEMTDGGVDFSFECIGNVNVMRSALECCHKGWGESVIIGVAGAGQEISTRPFQLVTGRVWRGSAFGGVKGRSELPEIVERYMAGEFKLDDFITHTMGLDKVNEAFDLMHEGKSIRSVIHYNK</sequence>
<keyword evidence="7 14" id="KW-0520">NAD</keyword>
<comment type="catalytic activity">
    <reaction evidence="13">
        <text>a primary alcohol + NAD(+) = an aldehyde + NADH + H(+)</text>
        <dbReference type="Rhea" id="RHEA:10736"/>
        <dbReference type="ChEBI" id="CHEBI:15378"/>
        <dbReference type="ChEBI" id="CHEBI:15734"/>
        <dbReference type="ChEBI" id="CHEBI:17478"/>
        <dbReference type="ChEBI" id="CHEBI:57540"/>
        <dbReference type="ChEBI" id="CHEBI:57945"/>
        <dbReference type="EC" id="1.1.1.1"/>
    </reaction>
</comment>
<dbReference type="GO" id="GO:0004022">
    <property type="term" value="F:alcohol dehydrogenase (NAD+) activity"/>
    <property type="evidence" value="ECO:0007669"/>
    <property type="project" value="UniProtKB-EC"/>
</dbReference>
<dbReference type="GO" id="GO:0106321">
    <property type="term" value="F:S-(hydroxymethyl)glutathione dehydrogenase (NADP+) activity"/>
    <property type="evidence" value="ECO:0007669"/>
    <property type="project" value="RHEA"/>
</dbReference>
<comment type="function">
    <text evidence="8">Has high formaldehyde dehydrogenase activity in the presence of glutathione and catalyzes the oxidation of normal alcohols in a reaction that is not GSH-dependent. In addition, hemithiolacetals other than those formed from GSH, including omega-thiol fatty acids, also are substrates. Also acts as a S-nitroso-glutathione reductase by catalyzing the NADH-dependent reduction of S-nitrosoglutathione.</text>
</comment>
<evidence type="ECO:0000256" key="14">
    <source>
        <dbReference type="RuleBase" id="RU362016"/>
    </source>
</evidence>
<dbReference type="OrthoDB" id="9770544at2"/>
<dbReference type="InterPro" id="IPR013149">
    <property type="entry name" value="ADH-like_C"/>
</dbReference>
<comment type="catalytic activity">
    <reaction evidence="12">
        <text>a secondary alcohol + NAD(+) = a ketone + NADH + H(+)</text>
        <dbReference type="Rhea" id="RHEA:10740"/>
        <dbReference type="ChEBI" id="CHEBI:15378"/>
        <dbReference type="ChEBI" id="CHEBI:17087"/>
        <dbReference type="ChEBI" id="CHEBI:35681"/>
        <dbReference type="ChEBI" id="CHEBI:57540"/>
        <dbReference type="ChEBI" id="CHEBI:57945"/>
        <dbReference type="EC" id="1.1.1.1"/>
    </reaction>
</comment>
<dbReference type="SMART" id="SM00829">
    <property type="entry name" value="PKS_ER"/>
    <property type="match status" value="1"/>
</dbReference>
<dbReference type="Pfam" id="PF00107">
    <property type="entry name" value="ADH_zinc_N"/>
    <property type="match status" value="1"/>
</dbReference>
<proteinExistence type="inferred from homology"/>
<dbReference type="EC" id="1.1.1.284" evidence="14"/>
<keyword evidence="17" id="KW-1185">Reference proteome</keyword>
<comment type="catalytic activity">
    <reaction evidence="9">
        <text>S-(hydroxymethyl)glutathione + NADP(+) = S-formylglutathione + NADPH + H(+)</text>
        <dbReference type="Rhea" id="RHEA:19981"/>
        <dbReference type="ChEBI" id="CHEBI:15378"/>
        <dbReference type="ChEBI" id="CHEBI:57688"/>
        <dbReference type="ChEBI" id="CHEBI:57783"/>
        <dbReference type="ChEBI" id="CHEBI:58349"/>
        <dbReference type="ChEBI" id="CHEBI:58758"/>
        <dbReference type="EC" id="1.1.1.284"/>
    </reaction>
</comment>
<comment type="similarity">
    <text evidence="2 14">Belongs to the zinc-containing alcohol dehydrogenase family. Class-III subfamily.</text>
</comment>